<keyword evidence="2" id="KW-1185">Reference proteome</keyword>
<gene>
    <name evidence="1" type="ORF">HMPREF0758_2788</name>
</gene>
<accession>D4E3N8</accession>
<sequence length="46" mass="5191">MIDNFTKLYTTQWFYLVLSSSKTAFWPIIYTKGVANPSKAPAPGVH</sequence>
<reference evidence="1 2" key="1">
    <citation type="submission" date="2010-01" db="EMBL/GenBank/DDBJ databases">
        <authorList>
            <person name="Muzny D."/>
            <person name="Qin X."/>
            <person name="Deng J."/>
            <person name="Jiang H."/>
            <person name="Liu Y."/>
            <person name="Qu J."/>
            <person name="Song X.-Z."/>
            <person name="Zhang L."/>
            <person name="Thornton R."/>
            <person name="Coyle M."/>
            <person name="Francisco L."/>
            <person name="Jackson L."/>
            <person name="Javaid M."/>
            <person name="Korchina V."/>
            <person name="Kovar C."/>
            <person name="Mata R."/>
            <person name="Mathew T."/>
            <person name="Ngo R."/>
            <person name="Nguyen L."/>
            <person name="Nguyen N."/>
            <person name="Okwuonu G."/>
            <person name="Ongeri F."/>
            <person name="Pham C."/>
            <person name="Simmons D."/>
            <person name="Wilczek-Boney K."/>
            <person name="Hale W."/>
            <person name="Jakkamsetti A."/>
            <person name="Pham P."/>
            <person name="Ruth R."/>
            <person name="San Lucas F."/>
            <person name="Warren J."/>
            <person name="Zhang J."/>
            <person name="Zhao Z."/>
            <person name="Zhou C."/>
            <person name="Zhu D."/>
            <person name="Lee S."/>
            <person name="Bess C."/>
            <person name="Blankenburg K."/>
            <person name="Forbes L."/>
            <person name="Fu Q."/>
            <person name="Gubbala S."/>
            <person name="Hirani K."/>
            <person name="Jayaseelan J.C."/>
            <person name="Lara F."/>
            <person name="Munidasa M."/>
            <person name="Palculict T."/>
            <person name="Patil S."/>
            <person name="Pu L.-L."/>
            <person name="Saada N."/>
            <person name="Tang L."/>
            <person name="Weissenberger G."/>
            <person name="Zhu Y."/>
            <person name="Hemphill L."/>
            <person name="Shang Y."/>
            <person name="Youmans B."/>
            <person name="Ayvaz T."/>
            <person name="Ross M."/>
            <person name="Santibanez J."/>
            <person name="Aqrawi P."/>
            <person name="Gross S."/>
            <person name="Joshi V."/>
            <person name="Fowler G."/>
            <person name="Nazareth L."/>
            <person name="Reid J."/>
            <person name="Worley K."/>
            <person name="Petrosino J."/>
            <person name="Highlander S."/>
            <person name="Gibbs R."/>
        </authorList>
    </citation>
    <scope>NUCLEOTIDE SEQUENCE [LARGE SCALE GENOMIC DNA]</scope>
    <source>
        <strain evidence="1 2">DSM 4582</strain>
    </source>
</reference>
<name>D4E3N8_SEROD</name>
<dbReference type="HOGENOM" id="CLU_3188925_0_0_6"/>
<organism evidence="1 2">
    <name type="scientific">Serratia odorifera DSM 4582</name>
    <dbReference type="NCBI Taxonomy" id="667129"/>
    <lineage>
        <taxon>Bacteria</taxon>
        <taxon>Pseudomonadati</taxon>
        <taxon>Pseudomonadota</taxon>
        <taxon>Gammaproteobacteria</taxon>
        <taxon>Enterobacterales</taxon>
        <taxon>Yersiniaceae</taxon>
        <taxon>Serratia</taxon>
    </lineage>
</organism>
<dbReference type="Proteomes" id="UP000005723">
    <property type="component" value="Unassembled WGS sequence"/>
</dbReference>
<proteinExistence type="predicted"/>
<dbReference type="AlphaFoldDB" id="D4E3N8"/>
<dbReference type="STRING" id="667129.HMPREF0758_2788"/>
<protein>
    <submittedName>
        <fullName evidence="1">Uncharacterized protein</fullName>
    </submittedName>
</protein>
<comment type="caution">
    <text evidence="1">The sequence shown here is derived from an EMBL/GenBank/DDBJ whole genome shotgun (WGS) entry which is preliminary data.</text>
</comment>
<evidence type="ECO:0000313" key="1">
    <source>
        <dbReference type="EMBL" id="EFE95586.1"/>
    </source>
</evidence>
<evidence type="ECO:0000313" key="2">
    <source>
        <dbReference type="Proteomes" id="UP000005723"/>
    </source>
</evidence>
<dbReference type="EMBL" id="ADBY01000046">
    <property type="protein sequence ID" value="EFE95586.1"/>
    <property type="molecule type" value="Genomic_DNA"/>
</dbReference>